<comment type="similarity">
    <text evidence="2 12">Belongs to the CybS family.</text>
</comment>
<evidence type="ECO:0000256" key="4">
    <source>
        <dbReference type="ARBA" id="ARBA00022692"/>
    </source>
</evidence>
<dbReference type="Gene3D" id="1.20.1300.10">
    <property type="entry name" value="Fumarate reductase/succinate dehydrogenase, transmembrane subunit"/>
    <property type="match status" value="1"/>
</dbReference>
<dbReference type="GO" id="GO:0020037">
    <property type="term" value="F:heme binding"/>
    <property type="evidence" value="ECO:0007669"/>
    <property type="project" value="TreeGrafter"/>
</dbReference>
<comment type="subcellular location">
    <subcellularLocation>
        <location evidence="1 12">Mitochondrion inner membrane</location>
        <topology evidence="1 12">Multi-pass membrane protein</topology>
    </subcellularLocation>
</comment>
<dbReference type="Proteomes" id="UP001438707">
    <property type="component" value="Unassembled WGS sequence"/>
</dbReference>
<keyword evidence="6 12" id="KW-0809">Transit peptide</keyword>
<evidence type="ECO:0000256" key="7">
    <source>
        <dbReference type="ARBA" id="ARBA00022989"/>
    </source>
</evidence>
<evidence type="ECO:0000256" key="9">
    <source>
        <dbReference type="ARBA" id="ARBA00023136"/>
    </source>
</evidence>
<dbReference type="GO" id="GO:0006121">
    <property type="term" value="P:mitochondrial electron transport, succinate to ubiquinone"/>
    <property type="evidence" value="ECO:0007669"/>
    <property type="project" value="TreeGrafter"/>
</dbReference>
<keyword evidence="11" id="KW-0408">Iron</keyword>
<keyword evidence="7" id="KW-1133">Transmembrane helix</keyword>
<accession>A0AAW1RI70</accession>
<feature type="binding site" description="axial binding residue" evidence="11">
    <location>
        <position position="56"/>
    </location>
    <ligand>
        <name>heme b</name>
        <dbReference type="ChEBI" id="CHEBI:60344"/>
        <note>ligand shared with SDHC</note>
    </ligand>
    <ligandPart>
        <name>Fe</name>
        <dbReference type="ChEBI" id="CHEBI:18248"/>
    </ligandPart>
</feature>
<keyword evidence="11" id="KW-0479">Metal-binding</keyword>
<proteinExistence type="inferred from homology"/>
<gene>
    <name evidence="13" type="ORF">WJX74_009450</name>
</gene>
<dbReference type="Pfam" id="PF05328">
    <property type="entry name" value="CybS"/>
    <property type="match status" value="1"/>
</dbReference>
<keyword evidence="3" id="KW-0813">Transport</keyword>
<evidence type="ECO:0000313" key="13">
    <source>
        <dbReference type="EMBL" id="KAK9833180.1"/>
    </source>
</evidence>
<name>A0AAW1RI70_9CHLO</name>
<evidence type="ECO:0000256" key="10">
    <source>
        <dbReference type="PIRSR" id="PIRSR607992-1"/>
    </source>
</evidence>
<keyword evidence="5 12" id="KW-0999">Mitochondrion inner membrane</keyword>
<evidence type="ECO:0000313" key="14">
    <source>
        <dbReference type="Proteomes" id="UP001438707"/>
    </source>
</evidence>
<evidence type="ECO:0000256" key="2">
    <source>
        <dbReference type="ARBA" id="ARBA00007294"/>
    </source>
</evidence>
<sequence>MNKILNADAAGPAMQRVYENSHIALAALPLAAPFLKEGSAPYQGLDLALGVAIPVHSHIAINSVVSDYVPKGFKGTTRWVMLGTTGIALAGLLKLNIQGPGIIATVKQLWKKEQPKVIA</sequence>
<dbReference type="PANTHER" id="PTHR13337">
    <property type="entry name" value="SUCCINATE DEHYDROGENASE"/>
    <property type="match status" value="1"/>
</dbReference>
<feature type="binding site" evidence="10">
    <location>
        <position position="68"/>
    </location>
    <ligand>
        <name>a ubiquinone</name>
        <dbReference type="ChEBI" id="CHEBI:16389"/>
        <note>ligand shared with IP/SDHB</note>
    </ligand>
</feature>
<dbReference type="GO" id="GO:0046872">
    <property type="term" value="F:metal ion binding"/>
    <property type="evidence" value="ECO:0007669"/>
    <property type="project" value="UniProtKB-KW"/>
</dbReference>
<evidence type="ECO:0000256" key="5">
    <source>
        <dbReference type="ARBA" id="ARBA00022792"/>
    </source>
</evidence>
<dbReference type="GO" id="GO:0006099">
    <property type="term" value="P:tricarboxylic acid cycle"/>
    <property type="evidence" value="ECO:0007669"/>
    <property type="project" value="TreeGrafter"/>
</dbReference>
<dbReference type="AlphaFoldDB" id="A0AAW1RI70"/>
<dbReference type="InterPro" id="IPR034804">
    <property type="entry name" value="SQR/QFR_C/D"/>
</dbReference>
<dbReference type="GO" id="GO:0005743">
    <property type="term" value="C:mitochondrial inner membrane"/>
    <property type="evidence" value="ECO:0007669"/>
    <property type="project" value="UniProtKB-SubCell"/>
</dbReference>
<evidence type="ECO:0000256" key="3">
    <source>
        <dbReference type="ARBA" id="ARBA00022448"/>
    </source>
</evidence>
<dbReference type="PANTHER" id="PTHR13337:SF2">
    <property type="entry name" value="SUCCINATE DEHYDROGENASE [UBIQUINONE] CYTOCHROME B SMALL SUBUNIT, MITOCHONDRIAL"/>
    <property type="match status" value="1"/>
</dbReference>
<dbReference type="GO" id="GO:0048039">
    <property type="term" value="F:ubiquinone binding"/>
    <property type="evidence" value="ECO:0007669"/>
    <property type="project" value="TreeGrafter"/>
</dbReference>
<evidence type="ECO:0000256" key="8">
    <source>
        <dbReference type="ARBA" id="ARBA00023128"/>
    </source>
</evidence>
<keyword evidence="8 12" id="KW-0496">Mitochondrion</keyword>
<dbReference type="InterPro" id="IPR007992">
    <property type="entry name" value="CybS"/>
</dbReference>
<evidence type="ECO:0000256" key="1">
    <source>
        <dbReference type="ARBA" id="ARBA00004448"/>
    </source>
</evidence>
<evidence type="ECO:0000256" key="6">
    <source>
        <dbReference type="ARBA" id="ARBA00022946"/>
    </source>
</evidence>
<keyword evidence="4" id="KW-0812">Transmembrane</keyword>
<protein>
    <recommendedName>
        <fullName evidence="12">Succinate dehydrogenase [ubiquinone] cytochrome b small subunit</fullName>
    </recommendedName>
</protein>
<evidence type="ECO:0000256" key="12">
    <source>
        <dbReference type="RuleBase" id="RU364031"/>
    </source>
</evidence>
<organism evidence="13 14">
    <name type="scientific">Apatococcus lobatus</name>
    <dbReference type="NCBI Taxonomy" id="904363"/>
    <lineage>
        <taxon>Eukaryota</taxon>
        <taxon>Viridiplantae</taxon>
        <taxon>Chlorophyta</taxon>
        <taxon>core chlorophytes</taxon>
        <taxon>Trebouxiophyceae</taxon>
        <taxon>Chlorellales</taxon>
        <taxon>Chlorellaceae</taxon>
        <taxon>Apatococcus</taxon>
    </lineage>
</organism>
<keyword evidence="14" id="KW-1185">Reference proteome</keyword>
<dbReference type="EMBL" id="JALJOS010000011">
    <property type="protein sequence ID" value="KAK9833180.1"/>
    <property type="molecule type" value="Genomic_DNA"/>
</dbReference>
<evidence type="ECO:0000256" key="11">
    <source>
        <dbReference type="PIRSR" id="PIRSR607992-2"/>
    </source>
</evidence>
<keyword evidence="9 12" id="KW-0472">Membrane</keyword>
<reference evidence="13 14" key="1">
    <citation type="journal article" date="2024" name="Nat. Commun.">
        <title>Phylogenomics reveals the evolutionary origins of lichenization in chlorophyte algae.</title>
        <authorList>
            <person name="Puginier C."/>
            <person name="Libourel C."/>
            <person name="Otte J."/>
            <person name="Skaloud P."/>
            <person name="Haon M."/>
            <person name="Grisel S."/>
            <person name="Petersen M."/>
            <person name="Berrin J.G."/>
            <person name="Delaux P.M."/>
            <person name="Dal Grande F."/>
            <person name="Keller J."/>
        </authorList>
    </citation>
    <scope>NUCLEOTIDE SEQUENCE [LARGE SCALE GENOMIC DNA]</scope>
    <source>
        <strain evidence="13 14">SAG 2145</strain>
    </source>
</reference>
<comment type="caution">
    <text evidence="13">The sequence shown here is derived from an EMBL/GenBank/DDBJ whole genome shotgun (WGS) entry which is preliminary data.</text>
</comment>